<accession>A0ABW5GJD6</accession>
<dbReference type="Proteomes" id="UP001597419">
    <property type="component" value="Unassembled WGS sequence"/>
</dbReference>
<dbReference type="InterPro" id="IPR034660">
    <property type="entry name" value="DinB/YfiT-like"/>
</dbReference>
<protein>
    <submittedName>
        <fullName evidence="2">Maleylpyruvate isomerase N-terminal domain-containing protein</fullName>
    </submittedName>
</protein>
<dbReference type="Gene3D" id="1.20.120.450">
    <property type="entry name" value="dinb family like domain"/>
    <property type="match status" value="1"/>
</dbReference>
<keyword evidence="2" id="KW-0413">Isomerase</keyword>
<organism evidence="2 3">
    <name type="scientific">Amycolatopsis samaneae</name>
    <dbReference type="NCBI Taxonomy" id="664691"/>
    <lineage>
        <taxon>Bacteria</taxon>
        <taxon>Bacillati</taxon>
        <taxon>Actinomycetota</taxon>
        <taxon>Actinomycetes</taxon>
        <taxon>Pseudonocardiales</taxon>
        <taxon>Pseudonocardiaceae</taxon>
        <taxon>Amycolatopsis</taxon>
    </lineage>
</organism>
<gene>
    <name evidence="2" type="ORF">ACFSYJ_20090</name>
</gene>
<sequence length="279" mass="30770">MITEQRWNAVRDALPQAGARFADLVLTAHDPATRVTADWSVVETTAHVGFIALMYRVMVRGGDEPLPLPALTTSIKQARTDTVADMNTLALREYPERDPVRLSEKLRTDIAEILRRSEGIDPERPVSWLGGALVPVAGVLAHLLNELLIHGLDIARAIGVPWPIRAVDEALFFDLFLVGMTRNSVGTLLDDAVPSPRRIAVEFRSAHTDPVVMALQHGHVTIEEPDGASDVRLSFDPAVLVPMMFGRVSRARAVLTRKVVIGGPRPWLLRPFLKVVRMP</sequence>
<dbReference type="InterPro" id="IPR024344">
    <property type="entry name" value="MDMPI_metal-binding"/>
</dbReference>
<dbReference type="GO" id="GO:0016853">
    <property type="term" value="F:isomerase activity"/>
    <property type="evidence" value="ECO:0007669"/>
    <property type="project" value="UniProtKB-KW"/>
</dbReference>
<dbReference type="SUPFAM" id="SSF109854">
    <property type="entry name" value="DinB/YfiT-like putative metalloenzymes"/>
    <property type="match status" value="1"/>
</dbReference>
<comment type="caution">
    <text evidence="2">The sequence shown here is derived from an EMBL/GenBank/DDBJ whole genome shotgun (WGS) entry which is preliminary data.</text>
</comment>
<dbReference type="EMBL" id="JBHUKU010000009">
    <property type="protein sequence ID" value="MFD2460919.1"/>
    <property type="molecule type" value="Genomic_DNA"/>
</dbReference>
<name>A0ABW5GJD6_9PSEU</name>
<evidence type="ECO:0000313" key="2">
    <source>
        <dbReference type="EMBL" id="MFD2460919.1"/>
    </source>
</evidence>
<evidence type="ECO:0000259" key="1">
    <source>
        <dbReference type="Pfam" id="PF11716"/>
    </source>
</evidence>
<keyword evidence="3" id="KW-1185">Reference proteome</keyword>
<dbReference type="SUPFAM" id="SSF55718">
    <property type="entry name" value="SCP-like"/>
    <property type="match status" value="1"/>
</dbReference>
<evidence type="ECO:0000313" key="3">
    <source>
        <dbReference type="Proteomes" id="UP001597419"/>
    </source>
</evidence>
<dbReference type="RefSeq" id="WP_345394703.1">
    <property type="nucleotide sequence ID" value="NZ_BAABHG010000006.1"/>
</dbReference>
<dbReference type="Pfam" id="PF11716">
    <property type="entry name" value="MDMPI_N"/>
    <property type="match status" value="1"/>
</dbReference>
<reference evidence="3" key="1">
    <citation type="journal article" date="2019" name="Int. J. Syst. Evol. Microbiol.">
        <title>The Global Catalogue of Microorganisms (GCM) 10K type strain sequencing project: providing services to taxonomists for standard genome sequencing and annotation.</title>
        <authorList>
            <consortium name="The Broad Institute Genomics Platform"/>
            <consortium name="The Broad Institute Genome Sequencing Center for Infectious Disease"/>
            <person name="Wu L."/>
            <person name="Ma J."/>
        </authorList>
    </citation>
    <scope>NUCLEOTIDE SEQUENCE [LARGE SCALE GENOMIC DNA]</scope>
    <source>
        <strain evidence="3">CGMCC 4.7643</strain>
    </source>
</reference>
<proteinExistence type="predicted"/>
<dbReference type="InterPro" id="IPR036527">
    <property type="entry name" value="SCP2_sterol-bd_dom_sf"/>
</dbReference>
<feature type="domain" description="Mycothiol-dependent maleylpyruvate isomerase metal-binding" evidence="1">
    <location>
        <begin position="17"/>
        <end position="155"/>
    </location>
</feature>